<accession>A0A9P6LWY3</accession>
<dbReference type="AlphaFoldDB" id="A0A9P6LWY3"/>
<evidence type="ECO:0000256" key="1">
    <source>
        <dbReference type="SAM" id="MobiDB-lite"/>
    </source>
</evidence>
<dbReference type="InterPro" id="IPR057962">
    <property type="entry name" value="SPT23_MGA2_DBD"/>
</dbReference>
<feature type="compositionally biased region" description="Polar residues" evidence="1">
    <location>
        <begin position="245"/>
        <end position="257"/>
    </location>
</feature>
<protein>
    <recommendedName>
        <fullName evidence="2">SPT23/MGA2-like DNA-binding domain-containing protein</fullName>
    </recommendedName>
</protein>
<feature type="region of interest" description="Disordered" evidence="1">
    <location>
        <begin position="235"/>
        <end position="307"/>
    </location>
</feature>
<feature type="non-terminal residue" evidence="3">
    <location>
        <position position="581"/>
    </location>
</feature>
<feature type="compositionally biased region" description="Low complexity" evidence="1">
    <location>
        <begin position="258"/>
        <end position="283"/>
    </location>
</feature>
<name>A0A9P6LWY3_9FUNG</name>
<dbReference type="EMBL" id="JAAAHW010007405">
    <property type="protein sequence ID" value="KAF9948581.1"/>
    <property type="molecule type" value="Genomic_DNA"/>
</dbReference>
<dbReference type="OrthoDB" id="71307at2759"/>
<proteinExistence type="predicted"/>
<evidence type="ECO:0000313" key="3">
    <source>
        <dbReference type="EMBL" id="KAF9948581.1"/>
    </source>
</evidence>
<feature type="compositionally biased region" description="Acidic residues" evidence="1">
    <location>
        <begin position="293"/>
        <end position="307"/>
    </location>
</feature>
<keyword evidence="4" id="KW-1185">Reference proteome</keyword>
<sequence>MHTTLLPPPRRAFCPRNSLQIAISGIPAENGKCRVETQLKIGFHLRNTYGETVMNWKQLRLPRMMIAKEKHRIEKFNGRDKHLQDSEILTLDARLVCDHDMTKVLECCENCIGRERKRAHRRKETHQKLPGPLASIPVFGAINPKIAGTLIDTESDPPTPTDPVKYQEWERSRIMVFSSTEYVDISTGECVLPTRITCYCRHHNEKVGFRIQFTARDSAGTIQASVLTNPVMMMDDHKSGKRTAPSDTKTATAGQTNRRSVSSSSRKQKQQQQQQPEQQLPRLTGQMPVERDGFDDDDEEEDQNDVDLEVGRFIPLKVEDDDDEYVDDIGDDDDEMRSSSMGVLSPLEFTSRMSTKRRVDDDDDQTMEDIQNHQFFRRKTSHDISQHFASASSSAFSSPSPFMPGSPFAKEEEQHYNVFAPSFKQAIPHYSERNGSVRSFHSIHDLSEQEGFHADSASIMMESFTTLDESAMSSQNEFQSSTSSVYSLGGGGPSPASTFTRPSFSIPTTIHPGSILYSPVSPFNPTFASPLPMNWQAANMNRLPSPSGLNPSFLDTNLMQEYQNFQHQNSVATAQQLLQQQ</sequence>
<feature type="domain" description="SPT23/MGA2-like DNA-binding" evidence="2">
    <location>
        <begin position="19"/>
        <end position="238"/>
    </location>
</feature>
<evidence type="ECO:0000313" key="4">
    <source>
        <dbReference type="Proteomes" id="UP000749646"/>
    </source>
</evidence>
<dbReference type="Proteomes" id="UP000749646">
    <property type="component" value="Unassembled WGS sequence"/>
</dbReference>
<organism evidence="3 4">
    <name type="scientific">Modicella reniformis</name>
    <dbReference type="NCBI Taxonomy" id="1440133"/>
    <lineage>
        <taxon>Eukaryota</taxon>
        <taxon>Fungi</taxon>
        <taxon>Fungi incertae sedis</taxon>
        <taxon>Mucoromycota</taxon>
        <taxon>Mortierellomycotina</taxon>
        <taxon>Mortierellomycetes</taxon>
        <taxon>Mortierellales</taxon>
        <taxon>Mortierellaceae</taxon>
        <taxon>Modicella</taxon>
    </lineage>
</organism>
<dbReference type="Pfam" id="PF25603">
    <property type="entry name" value="SPT23_MGA2_DBD"/>
    <property type="match status" value="1"/>
</dbReference>
<comment type="caution">
    <text evidence="3">The sequence shown here is derived from an EMBL/GenBank/DDBJ whole genome shotgun (WGS) entry which is preliminary data.</text>
</comment>
<evidence type="ECO:0000259" key="2">
    <source>
        <dbReference type="Pfam" id="PF25603"/>
    </source>
</evidence>
<gene>
    <name evidence="3" type="ORF">BGZ65_007971</name>
</gene>
<reference evidence="3" key="1">
    <citation type="journal article" date="2020" name="Fungal Divers.">
        <title>Resolving the Mortierellaceae phylogeny through synthesis of multi-gene phylogenetics and phylogenomics.</title>
        <authorList>
            <person name="Vandepol N."/>
            <person name="Liber J."/>
            <person name="Desiro A."/>
            <person name="Na H."/>
            <person name="Kennedy M."/>
            <person name="Barry K."/>
            <person name="Grigoriev I.V."/>
            <person name="Miller A.N."/>
            <person name="O'Donnell K."/>
            <person name="Stajich J.E."/>
            <person name="Bonito G."/>
        </authorList>
    </citation>
    <scope>NUCLEOTIDE SEQUENCE</scope>
    <source>
        <strain evidence="3">MES-2147</strain>
    </source>
</reference>